<dbReference type="AlphaFoldDB" id="A0A0D2ETF9"/>
<accession>A0A0D2ETF9</accession>
<proteinExistence type="inferred from homology"/>
<keyword evidence="4 6" id="KW-1133">Transmembrane helix</keyword>
<reference evidence="7 8" key="1">
    <citation type="submission" date="2015-01" db="EMBL/GenBank/DDBJ databases">
        <title>The Genome Sequence of Exophiala xenobiotica CBS118157.</title>
        <authorList>
            <consortium name="The Broad Institute Genomics Platform"/>
            <person name="Cuomo C."/>
            <person name="de Hoog S."/>
            <person name="Gorbushina A."/>
            <person name="Stielow B."/>
            <person name="Teixiera M."/>
            <person name="Abouelleil A."/>
            <person name="Chapman S.B."/>
            <person name="Priest M."/>
            <person name="Young S.K."/>
            <person name="Wortman J."/>
            <person name="Nusbaum C."/>
            <person name="Birren B."/>
        </authorList>
    </citation>
    <scope>NUCLEOTIDE SEQUENCE [LARGE SCALE GENOMIC DNA]</scope>
    <source>
        <strain evidence="7 8">CBS 118157</strain>
    </source>
</reference>
<dbReference type="PANTHER" id="PTHR30618:SF0">
    <property type="entry name" value="PURINE-URACIL PERMEASE NCS1"/>
    <property type="match status" value="1"/>
</dbReference>
<dbReference type="InterPro" id="IPR001248">
    <property type="entry name" value="Pur-cyt_permease"/>
</dbReference>
<dbReference type="HOGENOM" id="CLU_1503453_0_0_1"/>
<dbReference type="Proteomes" id="UP000054342">
    <property type="component" value="Unassembled WGS sequence"/>
</dbReference>
<dbReference type="RefSeq" id="XP_013318584.1">
    <property type="nucleotide sequence ID" value="XM_013463130.1"/>
</dbReference>
<evidence type="ECO:0000313" key="8">
    <source>
        <dbReference type="Proteomes" id="UP000054342"/>
    </source>
</evidence>
<dbReference type="EMBL" id="KN847318">
    <property type="protein sequence ID" value="KIW58000.1"/>
    <property type="molecule type" value="Genomic_DNA"/>
</dbReference>
<gene>
    <name evidence="7" type="ORF">PV05_02552</name>
</gene>
<keyword evidence="8" id="KW-1185">Reference proteome</keyword>
<evidence type="ECO:0000256" key="3">
    <source>
        <dbReference type="ARBA" id="ARBA00022692"/>
    </source>
</evidence>
<dbReference type="InterPro" id="IPR045225">
    <property type="entry name" value="Uracil/uridine/allantoin_perm"/>
</dbReference>
<evidence type="ECO:0000313" key="7">
    <source>
        <dbReference type="EMBL" id="KIW58000.1"/>
    </source>
</evidence>
<evidence type="ECO:0000256" key="2">
    <source>
        <dbReference type="ARBA" id="ARBA00008974"/>
    </source>
</evidence>
<keyword evidence="5 6" id="KW-0472">Membrane</keyword>
<feature type="transmembrane region" description="Helical" evidence="6">
    <location>
        <begin position="62"/>
        <end position="80"/>
    </location>
</feature>
<name>A0A0D2ETF9_9EURO</name>
<dbReference type="PANTHER" id="PTHR30618">
    <property type="entry name" value="NCS1 FAMILY PURINE/PYRIMIDINE TRANSPORTER"/>
    <property type="match status" value="1"/>
</dbReference>
<feature type="transmembrane region" description="Helical" evidence="6">
    <location>
        <begin position="92"/>
        <end position="114"/>
    </location>
</feature>
<dbReference type="GO" id="GO:0005886">
    <property type="term" value="C:plasma membrane"/>
    <property type="evidence" value="ECO:0007669"/>
    <property type="project" value="TreeGrafter"/>
</dbReference>
<comment type="similarity">
    <text evidence="2">Belongs to the purine-cytosine permease (2.A.39) family.</text>
</comment>
<dbReference type="OrthoDB" id="2018619at2759"/>
<evidence type="ECO:0000256" key="4">
    <source>
        <dbReference type="ARBA" id="ARBA00022989"/>
    </source>
</evidence>
<sequence>MADGSGFLTLLGSYNIFISPICGIIMVDYFVVRRGNIHTPSLFNPALGSLYYYTKGWNLKALACWVSAAIFGVPGLIGAYHPTWVAEAAIHMYQTGWVICFAVAVAFYFTANLVMPAKVFPMGHEGASKGFETLAETEGYFDGEMLIESGVTTGQEPEDRASEGMSAVSVRDIVGSEKV</sequence>
<evidence type="ECO:0000256" key="5">
    <source>
        <dbReference type="ARBA" id="ARBA00023136"/>
    </source>
</evidence>
<evidence type="ECO:0008006" key="9">
    <source>
        <dbReference type="Google" id="ProtNLM"/>
    </source>
</evidence>
<feature type="transmembrane region" description="Helical" evidence="6">
    <location>
        <begin position="12"/>
        <end position="32"/>
    </location>
</feature>
<dbReference type="Pfam" id="PF02133">
    <property type="entry name" value="Transp_cyt_pur"/>
    <property type="match status" value="1"/>
</dbReference>
<dbReference type="GO" id="GO:0015205">
    <property type="term" value="F:nucleobase transmembrane transporter activity"/>
    <property type="evidence" value="ECO:0007669"/>
    <property type="project" value="TreeGrafter"/>
</dbReference>
<keyword evidence="3 6" id="KW-0812">Transmembrane</keyword>
<evidence type="ECO:0000256" key="1">
    <source>
        <dbReference type="ARBA" id="ARBA00004141"/>
    </source>
</evidence>
<protein>
    <recommendedName>
        <fullName evidence="9">Allantoin permease</fullName>
    </recommendedName>
</protein>
<evidence type="ECO:0000256" key="6">
    <source>
        <dbReference type="SAM" id="Phobius"/>
    </source>
</evidence>
<dbReference type="Gene3D" id="1.10.4160.10">
    <property type="entry name" value="Hydantoin permease"/>
    <property type="match status" value="1"/>
</dbReference>
<dbReference type="GeneID" id="25324460"/>
<comment type="subcellular location">
    <subcellularLocation>
        <location evidence="1">Membrane</location>
        <topology evidence="1">Multi-pass membrane protein</topology>
    </subcellularLocation>
</comment>
<organism evidence="7 8">
    <name type="scientific">Exophiala xenobiotica</name>
    <dbReference type="NCBI Taxonomy" id="348802"/>
    <lineage>
        <taxon>Eukaryota</taxon>
        <taxon>Fungi</taxon>
        <taxon>Dikarya</taxon>
        <taxon>Ascomycota</taxon>
        <taxon>Pezizomycotina</taxon>
        <taxon>Eurotiomycetes</taxon>
        <taxon>Chaetothyriomycetidae</taxon>
        <taxon>Chaetothyriales</taxon>
        <taxon>Herpotrichiellaceae</taxon>
        <taxon>Exophiala</taxon>
    </lineage>
</organism>